<reference evidence="1 2" key="1">
    <citation type="submission" date="2019-06" db="EMBL/GenBank/DDBJ databases">
        <authorList>
            <person name="Broberg M."/>
        </authorList>
    </citation>
    <scope>NUCLEOTIDE SEQUENCE [LARGE SCALE GENOMIC DNA]</scope>
</reference>
<evidence type="ECO:0000313" key="1">
    <source>
        <dbReference type="EMBL" id="VUC29314.1"/>
    </source>
</evidence>
<comment type="caution">
    <text evidence="1">The sequence shown here is derived from an EMBL/GenBank/DDBJ whole genome shotgun (WGS) entry which is preliminary data.</text>
</comment>
<dbReference type="Proteomes" id="UP000766486">
    <property type="component" value="Unassembled WGS sequence"/>
</dbReference>
<protein>
    <submittedName>
        <fullName evidence="1">Uncharacterized protein</fullName>
    </submittedName>
</protein>
<proteinExistence type="predicted"/>
<keyword evidence="2" id="KW-1185">Reference proteome</keyword>
<gene>
    <name evidence="1" type="ORF">CLO192961_LOCUS252368</name>
</gene>
<sequence>MGEKHLSSGFRLIMDEIQIPVAPDEPRSEPGESGDLFGLDDAVKALEDIVLAEPRRDSEWTASAEGLVDLYHTKLTLTRELRYEQSCTMPEAFDIQTTEFLGEASCVIHHSPPLETRL</sequence>
<accession>A0ABY6UDS1</accession>
<evidence type="ECO:0000313" key="2">
    <source>
        <dbReference type="Proteomes" id="UP000766486"/>
    </source>
</evidence>
<organism evidence="1 2">
    <name type="scientific">Bionectria ochroleuca</name>
    <name type="common">Gliocladium roseum</name>
    <dbReference type="NCBI Taxonomy" id="29856"/>
    <lineage>
        <taxon>Eukaryota</taxon>
        <taxon>Fungi</taxon>
        <taxon>Dikarya</taxon>
        <taxon>Ascomycota</taxon>
        <taxon>Pezizomycotina</taxon>
        <taxon>Sordariomycetes</taxon>
        <taxon>Hypocreomycetidae</taxon>
        <taxon>Hypocreales</taxon>
        <taxon>Bionectriaceae</taxon>
        <taxon>Clonostachys</taxon>
    </lineage>
</organism>
<dbReference type="EMBL" id="CABFNS010000798">
    <property type="protein sequence ID" value="VUC29314.1"/>
    <property type="molecule type" value="Genomic_DNA"/>
</dbReference>
<name>A0ABY6UDS1_BIOOC</name>